<keyword evidence="2" id="KW-0813">Transport</keyword>
<evidence type="ECO:0000313" key="10">
    <source>
        <dbReference type="Proteomes" id="UP000886829"/>
    </source>
</evidence>
<keyword evidence="3" id="KW-1003">Cell membrane</keyword>
<dbReference type="PROSITE" id="PS50850">
    <property type="entry name" value="MFS"/>
    <property type="match status" value="1"/>
</dbReference>
<protein>
    <submittedName>
        <fullName evidence="9">MFS transporter</fullName>
    </submittedName>
</protein>
<dbReference type="PANTHER" id="PTHR43414:SF1">
    <property type="entry name" value="PEPTIDE PERMEASE"/>
    <property type="match status" value="1"/>
</dbReference>
<evidence type="ECO:0000256" key="7">
    <source>
        <dbReference type="SAM" id="Phobius"/>
    </source>
</evidence>
<evidence type="ECO:0000259" key="8">
    <source>
        <dbReference type="PROSITE" id="PS50850"/>
    </source>
</evidence>
<evidence type="ECO:0000256" key="2">
    <source>
        <dbReference type="ARBA" id="ARBA00022448"/>
    </source>
</evidence>
<keyword evidence="4 7" id="KW-0812">Transmembrane</keyword>
<evidence type="ECO:0000313" key="9">
    <source>
        <dbReference type="EMBL" id="HIX57037.1"/>
    </source>
</evidence>
<dbReference type="GO" id="GO:0022857">
    <property type="term" value="F:transmembrane transporter activity"/>
    <property type="evidence" value="ECO:0007669"/>
    <property type="project" value="InterPro"/>
</dbReference>
<sequence length="244" mass="26803">MSFKNVTWQTRLMIFTVCIFFTSASYTMCVPFLPVYLLELGAPEASIEMWSAVVFSSCFLIAGVMAPIWGKISDIKGKKSMAMRSAILLCLTYSCGGIVTAPIQLLGVRILQGFANGYLPVILSIVSSQSPREKLGTSLSFIQSAQLVGTVSGPLIGGTLAHIFGYRASFIIAGCFLAIVVLITYLTPVDEPESARSTERSSIFADLKYCFTKRSICEILAMVFLFNILWSRSPPPLRRWDECS</sequence>
<organism evidence="9 10">
    <name type="scientific">Candidatus Anaerobiospirillum pullistercoris</name>
    <dbReference type="NCBI Taxonomy" id="2838452"/>
    <lineage>
        <taxon>Bacteria</taxon>
        <taxon>Pseudomonadati</taxon>
        <taxon>Pseudomonadota</taxon>
        <taxon>Gammaproteobacteria</taxon>
        <taxon>Aeromonadales</taxon>
        <taxon>Succinivibrionaceae</taxon>
        <taxon>Anaerobiospirillum</taxon>
    </lineage>
</organism>
<feature type="transmembrane region" description="Helical" evidence="7">
    <location>
        <begin position="170"/>
        <end position="189"/>
    </location>
</feature>
<dbReference type="Pfam" id="PF07690">
    <property type="entry name" value="MFS_1"/>
    <property type="match status" value="1"/>
</dbReference>
<feature type="transmembrane region" description="Helical" evidence="7">
    <location>
        <begin position="12"/>
        <end position="37"/>
    </location>
</feature>
<feature type="domain" description="Major facilitator superfamily (MFS) profile" evidence="8">
    <location>
        <begin position="11"/>
        <end position="244"/>
    </location>
</feature>
<feature type="transmembrane region" description="Helical" evidence="7">
    <location>
        <begin position="81"/>
        <end position="100"/>
    </location>
</feature>
<comment type="caution">
    <text evidence="9">The sequence shown here is derived from an EMBL/GenBank/DDBJ whole genome shotgun (WGS) entry which is preliminary data.</text>
</comment>
<keyword evidence="6 7" id="KW-0472">Membrane</keyword>
<dbReference type="Gene3D" id="1.20.1250.20">
    <property type="entry name" value="MFS general substrate transporter like domains"/>
    <property type="match status" value="1"/>
</dbReference>
<dbReference type="SUPFAM" id="SSF103473">
    <property type="entry name" value="MFS general substrate transporter"/>
    <property type="match status" value="1"/>
</dbReference>
<dbReference type="AlphaFoldDB" id="A0A9D2B0H7"/>
<gene>
    <name evidence="9" type="ORF">H9850_06165</name>
</gene>
<keyword evidence="5 7" id="KW-1133">Transmembrane helix</keyword>
<dbReference type="InterPro" id="IPR020846">
    <property type="entry name" value="MFS_dom"/>
</dbReference>
<name>A0A9D2B0H7_9GAMM</name>
<reference evidence="9" key="1">
    <citation type="journal article" date="2021" name="PeerJ">
        <title>Extensive microbial diversity within the chicken gut microbiome revealed by metagenomics and culture.</title>
        <authorList>
            <person name="Gilroy R."/>
            <person name="Ravi A."/>
            <person name="Getino M."/>
            <person name="Pursley I."/>
            <person name="Horton D.L."/>
            <person name="Alikhan N.F."/>
            <person name="Baker D."/>
            <person name="Gharbi K."/>
            <person name="Hall N."/>
            <person name="Watson M."/>
            <person name="Adriaenssens E.M."/>
            <person name="Foster-Nyarko E."/>
            <person name="Jarju S."/>
            <person name="Secka A."/>
            <person name="Antonio M."/>
            <person name="Oren A."/>
            <person name="Chaudhuri R.R."/>
            <person name="La Ragione R."/>
            <person name="Hildebrand F."/>
            <person name="Pallen M.J."/>
        </authorList>
    </citation>
    <scope>NUCLEOTIDE SEQUENCE</scope>
    <source>
        <strain evidence="9">USASDec5-558</strain>
    </source>
</reference>
<reference evidence="9" key="2">
    <citation type="submission" date="2021-04" db="EMBL/GenBank/DDBJ databases">
        <authorList>
            <person name="Gilroy R."/>
        </authorList>
    </citation>
    <scope>NUCLEOTIDE SEQUENCE</scope>
    <source>
        <strain evidence="9">USASDec5-558</strain>
    </source>
</reference>
<evidence type="ECO:0000256" key="5">
    <source>
        <dbReference type="ARBA" id="ARBA00022989"/>
    </source>
</evidence>
<dbReference type="EMBL" id="DXEV01000118">
    <property type="protein sequence ID" value="HIX57037.1"/>
    <property type="molecule type" value="Genomic_DNA"/>
</dbReference>
<accession>A0A9D2B0H7</accession>
<evidence type="ECO:0000256" key="6">
    <source>
        <dbReference type="ARBA" id="ARBA00023136"/>
    </source>
</evidence>
<dbReference type="Proteomes" id="UP000886829">
    <property type="component" value="Unassembled WGS sequence"/>
</dbReference>
<evidence type="ECO:0000256" key="1">
    <source>
        <dbReference type="ARBA" id="ARBA00004651"/>
    </source>
</evidence>
<dbReference type="InterPro" id="IPR036259">
    <property type="entry name" value="MFS_trans_sf"/>
</dbReference>
<evidence type="ECO:0000256" key="3">
    <source>
        <dbReference type="ARBA" id="ARBA00022475"/>
    </source>
</evidence>
<dbReference type="InterPro" id="IPR011701">
    <property type="entry name" value="MFS"/>
</dbReference>
<feature type="transmembrane region" description="Helical" evidence="7">
    <location>
        <begin position="49"/>
        <end position="69"/>
    </location>
</feature>
<proteinExistence type="predicted"/>
<comment type="subcellular location">
    <subcellularLocation>
        <location evidence="1">Cell membrane</location>
        <topology evidence="1">Multi-pass membrane protein</topology>
    </subcellularLocation>
</comment>
<evidence type="ECO:0000256" key="4">
    <source>
        <dbReference type="ARBA" id="ARBA00022692"/>
    </source>
</evidence>
<dbReference type="GO" id="GO:0005886">
    <property type="term" value="C:plasma membrane"/>
    <property type="evidence" value="ECO:0007669"/>
    <property type="project" value="UniProtKB-SubCell"/>
</dbReference>
<dbReference type="PANTHER" id="PTHR43414">
    <property type="entry name" value="MULTIDRUG RESISTANCE PROTEIN MDTG"/>
    <property type="match status" value="1"/>
</dbReference>